<evidence type="ECO:0000259" key="1">
    <source>
        <dbReference type="Pfam" id="PF12728"/>
    </source>
</evidence>
<dbReference type="InterPro" id="IPR010093">
    <property type="entry name" value="SinI_DNA-bd"/>
</dbReference>
<evidence type="ECO:0000313" key="3">
    <source>
        <dbReference type="Proteomes" id="UP000199223"/>
    </source>
</evidence>
<proteinExistence type="predicted"/>
<reference evidence="3" key="1">
    <citation type="submission" date="2016-10" db="EMBL/GenBank/DDBJ databases">
        <authorList>
            <person name="Varghese N."/>
            <person name="Submissions S."/>
        </authorList>
    </citation>
    <scope>NUCLEOTIDE SEQUENCE [LARGE SCALE GENOMIC DNA]</scope>
    <source>
        <strain evidence="3">CGMCC 1.10218</strain>
    </source>
</reference>
<dbReference type="Pfam" id="PF12728">
    <property type="entry name" value="HTH_17"/>
    <property type="match status" value="1"/>
</dbReference>
<name>A0A1H7CY77_9DEIO</name>
<protein>
    <submittedName>
        <fullName evidence="2">DNA binding domain-containing protein, excisionase family</fullName>
    </submittedName>
</protein>
<feature type="domain" description="Helix-turn-helix" evidence="1">
    <location>
        <begin position="10"/>
        <end position="58"/>
    </location>
</feature>
<dbReference type="GO" id="GO:0003677">
    <property type="term" value="F:DNA binding"/>
    <property type="evidence" value="ECO:0007669"/>
    <property type="project" value="InterPro"/>
</dbReference>
<dbReference type="STRING" id="856736.SAMN04488058_1494"/>
<dbReference type="AlphaFoldDB" id="A0A1H7CY77"/>
<organism evidence="2 3">
    <name type="scientific">Deinococcus reticulitermitis</name>
    <dbReference type="NCBI Taxonomy" id="856736"/>
    <lineage>
        <taxon>Bacteria</taxon>
        <taxon>Thermotogati</taxon>
        <taxon>Deinococcota</taxon>
        <taxon>Deinococci</taxon>
        <taxon>Deinococcales</taxon>
        <taxon>Deinococcaceae</taxon>
        <taxon>Deinococcus</taxon>
    </lineage>
</organism>
<sequence>MVWAGAMPSLLTVRDVAARLSLSPWTVRAWLRSGRIKSTRLGRRFRVEPRDLATFVEQSEDRL</sequence>
<dbReference type="NCBIfam" id="TIGR01764">
    <property type="entry name" value="excise"/>
    <property type="match status" value="1"/>
</dbReference>
<evidence type="ECO:0000313" key="2">
    <source>
        <dbReference type="EMBL" id="SEJ94673.1"/>
    </source>
</evidence>
<dbReference type="Proteomes" id="UP000199223">
    <property type="component" value="Unassembled WGS sequence"/>
</dbReference>
<accession>A0A1H7CY77</accession>
<dbReference type="InterPro" id="IPR041657">
    <property type="entry name" value="HTH_17"/>
</dbReference>
<dbReference type="OrthoDB" id="1262642at2"/>
<dbReference type="SUPFAM" id="SSF46955">
    <property type="entry name" value="Putative DNA-binding domain"/>
    <property type="match status" value="1"/>
</dbReference>
<dbReference type="EMBL" id="FNZA01000049">
    <property type="protein sequence ID" value="SEJ94673.1"/>
    <property type="molecule type" value="Genomic_DNA"/>
</dbReference>
<dbReference type="InterPro" id="IPR009061">
    <property type="entry name" value="DNA-bd_dom_put_sf"/>
</dbReference>
<keyword evidence="3" id="KW-1185">Reference proteome</keyword>
<gene>
    <name evidence="2" type="ORF">SAMN04488058_1494</name>
</gene>